<feature type="domain" description="RNA polymerase III subunit Rpc25" evidence="8">
    <location>
        <begin position="83"/>
        <end position="197"/>
    </location>
</feature>
<evidence type="ECO:0000313" key="10">
    <source>
        <dbReference type="Proteomes" id="UP000799766"/>
    </source>
</evidence>
<dbReference type="InterPro" id="IPR012340">
    <property type="entry name" value="NA-bd_OB-fold"/>
</dbReference>
<evidence type="ECO:0000259" key="8">
    <source>
        <dbReference type="Pfam" id="PF08292"/>
    </source>
</evidence>
<evidence type="ECO:0000256" key="5">
    <source>
        <dbReference type="ARBA" id="ARBA00023242"/>
    </source>
</evidence>
<dbReference type="InterPro" id="IPR045113">
    <property type="entry name" value="Rpb7-like"/>
</dbReference>
<dbReference type="GO" id="GO:0006384">
    <property type="term" value="P:transcription initiation at RNA polymerase III promoter"/>
    <property type="evidence" value="ECO:0007669"/>
    <property type="project" value="TreeGrafter"/>
</dbReference>
<name>A0A6A6NML7_9PEZI</name>
<dbReference type="AlphaFoldDB" id="A0A6A6NML7"/>
<accession>A0A6A6NML7</accession>
<evidence type="ECO:0000256" key="2">
    <source>
        <dbReference type="ARBA" id="ARBA00009307"/>
    </source>
</evidence>
<feature type="domain" description="RNA polymerase Rpb7-like N-terminal" evidence="7">
    <location>
        <begin position="9"/>
        <end position="64"/>
    </location>
</feature>
<dbReference type="FunFam" id="3.30.1490.120:FF:000001">
    <property type="entry name" value="DNA-directed RNA polymerase II subunit RPB7"/>
    <property type="match status" value="1"/>
</dbReference>
<evidence type="ECO:0000256" key="6">
    <source>
        <dbReference type="RuleBase" id="RU369086"/>
    </source>
</evidence>
<dbReference type="OrthoDB" id="10256606at2759"/>
<dbReference type="EMBL" id="MU001705">
    <property type="protein sequence ID" value="KAF2452707.1"/>
    <property type="molecule type" value="Genomic_DNA"/>
</dbReference>
<evidence type="ECO:0000259" key="7">
    <source>
        <dbReference type="Pfam" id="PF03876"/>
    </source>
</evidence>
<dbReference type="CDD" id="cd04330">
    <property type="entry name" value="RNAP_III_Rpc25_N"/>
    <property type="match status" value="1"/>
</dbReference>
<keyword evidence="3 6" id="KW-0240">DNA-directed RNA polymerase</keyword>
<dbReference type="Gene3D" id="3.30.1490.120">
    <property type="entry name" value="RNA polymerase Rpb7-like, N-terminal domain"/>
    <property type="match status" value="1"/>
</dbReference>
<evidence type="ECO:0000256" key="1">
    <source>
        <dbReference type="ARBA" id="ARBA00004123"/>
    </source>
</evidence>
<comment type="similarity">
    <text evidence="2">Belongs to the eukaryotic RPB7/RPC8 RNA polymerase subunit family.</text>
</comment>
<dbReference type="SUPFAM" id="SSF50249">
    <property type="entry name" value="Nucleic acid-binding proteins"/>
    <property type="match status" value="1"/>
</dbReference>
<reference evidence="9" key="1">
    <citation type="journal article" date="2020" name="Stud. Mycol.">
        <title>101 Dothideomycetes genomes: a test case for predicting lifestyles and emergence of pathogens.</title>
        <authorList>
            <person name="Haridas S."/>
            <person name="Albert R."/>
            <person name="Binder M."/>
            <person name="Bloem J."/>
            <person name="Labutti K."/>
            <person name="Salamov A."/>
            <person name="Andreopoulos B."/>
            <person name="Baker S."/>
            <person name="Barry K."/>
            <person name="Bills G."/>
            <person name="Bluhm B."/>
            <person name="Cannon C."/>
            <person name="Castanera R."/>
            <person name="Culley D."/>
            <person name="Daum C."/>
            <person name="Ezra D."/>
            <person name="Gonzalez J."/>
            <person name="Henrissat B."/>
            <person name="Kuo A."/>
            <person name="Liang C."/>
            <person name="Lipzen A."/>
            <person name="Lutzoni F."/>
            <person name="Magnuson J."/>
            <person name="Mondo S."/>
            <person name="Nolan M."/>
            <person name="Ohm R."/>
            <person name="Pangilinan J."/>
            <person name="Park H.-J."/>
            <person name="Ramirez L."/>
            <person name="Alfaro M."/>
            <person name="Sun H."/>
            <person name="Tritt A."/>
            <person name="Yoshinaga Y."/>
            <person name="Zwiers L.-H."/>
            <person name="Turgeon B."/>
            <person name="Goodwin S."/>
            <person name="Spatafora J."/>
            <person name="Crous P."/>
            <person name="Grigoriev I."/>
        </authorList>
    </citation>
    <scope>NUCLEOTIDE SEQUENCE</scope>
    <source>
        <strain evidence="9">ATCC 16933</strain>
    </source>
</reference>
<evidence type="ECO:0000256" key="4">
    <source>
        <dbReference type="ARBA" id="ARBA00023163"/>
    </source>
</evidence>
<dbReference type="Gene3D" id="2.40.50.140">
    <property type="entry name" value="Nucleic acid-binding proteins"/>
    <property type="match status" value="1"/>
</dbReference>
<evidence type="ECO:0000313" key="9">
    <source>
        <dbReference type="EMBL" id="KAF2452707.1"/>
    </source>
</evidence>
<keyword evidence="10" id="KW-1185">Reference proteome</keyword>
<keyword evidence="4 6" id="KW-0804">Transcription</keyword>
<dbReference type="FunFam" id="2.40.50.140:FF:000221">
    <property type="entry name" value="DNA-directed RNA polymerase III subunit"/>
    <property type="match status" value="1"/>
</dbReference>
<gene>
    <name evidence="9" type="ORF">BDY21DRAFT_388511</name>
</gene>
<dbReference type="SUPFAM" id="SSF88798">
    <property type="entry name" value="N-terminal, heterodimerisation domain of RBP7 (RpoE)"/>
    <property type="match status" value="1"/>
</dbReference>
<sequence length="197" mass="22139">MFILTTIADLVQIAPEDFTKPSAQALEDNINRKYANKVIQKIGLCICLYDILTVSDGLIGHGTGIVNVNVEFRLVVFRPFKGEILQGKILGSSHLGIRIHMGFYEDIFVPGPVNLFEGSEFDVAEQVWVWKAEGENGTEELYFDTNEVVRFRVEAEVWHDQSPQAPMADDASDEERKTPYSIIASMQQGGLGPTMWW</sequence>
<evidence type="ECO:0000256" key="3">
    <source>
        <dbReference type="ARBA" id="ARBA00022478"/>
    </source>
</evidence>
<dbReference type="Proteomes" id="UP000799766">
    <property type="component" value="Unassembled WGS sequence"/>
</dbReference>
<comment type="function">
    <text evidence="6">DNA-dependent RNA polymerase which catalyzes the transcription of DNA into RNA using the four ribonucleoside triphosphates as substrates.</text>
</comment>
<keyword evidence="5 6" id="KW-0539">Nucleus</keyword>
<dbReference type="GO" id="GO:0005666">
    <property type="term" value="C:RNA polymerase III complex"/>
    <property type="evidence" value="ECO:0007669"/>
    <property type="project" value="UniProtKB-ARBA"/>
</dbReference>
<organism evidence="9 10">
    <name type="scientific">Lineolata rhizophorae</name>
    <dbReference type="NCBI Taxonomy" id="578093"/>
    <lineage>
        <taxon>Eukaryota</taxon>
        <taxon>Fungi</taxon>
        <taxon>Dikarya</taxon>
        <taxon>Ascomycota</taxon>
        <taxon>Pezizomycotina</taxon>
        <taxon>Dothideomycetes</taxon>
        <taxon>Dothideomycetes incertae sedis</taxon>
        <taxon>Lineolatales</taxon>
        <taxon>Lineolataceae</taxon>
        <taxon>Lineolata</taxon>
    </lineage>
</organism>
<dbReference type="InterPro" id="IPR036898">
    <property type="entry name" value="RNA_pol_Rpb7-like_N_sf"/>
</dbReference>
<dbReference type="PANTHER" id="PTHR12709">
    <property type="entry name" value="DNA-DIRECTED RNA POLYMERASE II, III"/>
    <property type="match status" value="1"/>
</dbReference>
<dbReference type="PANTHER" id="PTHR12709:SF1">
    <property type="entry name" value="DNA-DIRECTED RNA POLYMERASE III SUBUNIT RPC8"/>
    <property type="match status" value="1"/>
</dbReference>
<comment type="subcellular location">
    <subcellularLocation>
        <location evidence="1 6">Nucleus</location>
    </subcellularLocation>
</comment>
<dbReference type="InterPro" id="IPR005576">
    <property type="entry name" value="Rpb7-like_N"/>
</dbReference>
<proteinExistence type="inferred from homology"/>
<dbReference type="Pfam" id="PF03876">
    <property type="entry name" value="SHS2_Rpb7-N"/>
    <property type="match status" value="1"/>
</dbReference>
<protein>
    <recommendedName>
        <fullName evidence="6">DNA-directed RNA polymerase subunit</fullName>
    </recommendedName>
</protein>
<dbReference type="Pfam" id="PF08292">
    <property type="entry name" value="RNA_pol_Rbc25"/>
    <property type="match status" value="1"/>
</dbReference>
<dbReference type="InterPro" id="IPR013238">
    <property type="entry name" value="RNA_pol_III_Rbc25"/>
</dbReference>